<name>B0XW75_ASPFC</name>
<protein>
    <submittedName>
        <fullName evidence="2">Uncharacterized protein</fullName>
    </submittedName>
</protein>
<evidence type="ECO:0000256" key="1">
    <source>
        <dbReference type="SAM" id="MobiDB-lite"/>
    </source>
</evidence>
<reference evidence="2 3" key="1">
    <citation type="journal article" date="2008" name="PLoS Genet.">
        <title>Genomic islands in the pathogenic filamentous fungus Aspergillus fumigatus.</title>
        <authorList>
            <person name="Fedorova N.D."/>
            <person name="Khaldi N."/>
            <person name="Joardar V.S."/>
            <person name="Maiti R."/>
            <person name="Amedeo P."/>
            <person name="Anderson M.J."/>
            <person name="Crabtree J."/>
            <person name="Silva J.C."/>
            <person name="Badger J.H."/>
            <person name="Albarraq A."/>
            <person name="Angiuoli S."/>
            <person name="Bussey H."/>
            <person name="Bowyer P."/>
            <person name="Cotty P.J."/>
            <person name="Dyer P.S."/>
            <person name="Egan A."/>
            <person name="Galens K."/>
            <person name="Fraser-Liggett C.M."/>
            <person name="Haas B.J."/>
            <person name="Inman J.M."/>
            <person name="Kent R."/>
            <person name="Lemieux S."/>
            <person name="Malavazi I."/>
            <person name="Orvis J."/>
            <person name="Roemer T."/>
            <person name="Ronning C.M."/>
            <person name="Sundaram J.P."/>
            <person name="Sutton G."/>
            <person name="Turner G."/>
            <person name="Venter J.C."/>
            <person name="White O.R."/>
            <person name="Whitty B.R."/>
            <person name="Youngman P."/>
            <person name="Wolfe K.H."/>
            <person name="Goldman G.H."/>
            <person name="Wortman J.R."/>
            <person name="Jiang B."/>
            <person name="Denning D.W."/>
            <person name="Nierman W.C."/>
        </authorList>
    </citation>
    <scope>NUCLEOTIDE SEQUENCE [LARGE SCALE GENOMIC DNA]</scope>
    <source>
        <strain evidence="3">CBS 144.89 / FGSC A1163 / CEA10</strain>
    </source>
</reference>
<dbReference type="VEuPathDB" id="FungiDB:AFUB_023830"/>
<organism evidence="2 3">
    <name type="scientific">Aspergillus fumigatus (strain CBS 144.89 / FGSC A1163 / CEA10)</name>
    <name type="common">Neosartorya fumigata</name>
    <dbReference type="NCBI Taxonomy" id="451804"/>
    <lineage>
        <taxon>Eukaryota</taxon>
        <taxon>Fungi</taxon>
        <taxon>Dikarya</taxon>
        <taxon>Ascomycota</taxon>
        <taxon>Pezizomycotina</taxon>
        <taxon>Eurotiomycetes</taxon>
        <taxon>Eurotiomycetidae</taxon>
        <taxon>Eurotiales</taxon>
        <taxon>Aspergillaceae</taxon>
        <taxon>Aspergillus</taxon>
        <taxon>Aspergillus subgen. Fumigati</taxon>
    </lineage>
</organism>
<feature type="compositionally biased region" description="Gly residues" evidence="1">
    <location>
        <begin position="36"/>
        <end position="62"/>
    </location>
</feature>
<sequence length="191" mass="19060">MPLSSRAQGSTNSYLQQVSSQGKNTGQTRARTDGSARGGTGRQGSDGGAGGGGDAGGLGACTGGDDRLGSRDDDDGAAGGGGGVNDGGGRGATGYIPLVALGDGRGSLRNGGGRGAVGAVLSDHNGAVFLIGNGVGGDGAHGKGSQNSSEETHFDEYIEIDMVRLVDKERLGYKSTQISVKRMYSEIRPRI</sequence>
<dbReference type="Proteomes" id="UP000001699">
    <property type="component" value="Unassembled WGS sequence"/>
</dbReference>
<gene>
    <name evidence="2" type="ORF">AFUB_023830</name>
</gene>
<dbReference type="EMBL" id="DS499595">
    <property type="protein sequence ID" value="EDP54327.1"/>
    <property type="molecule type" value="Genomic_DNA"/>
</dbReference>
<dbReference type="AlphaFoldDB" id="B0XW75"/>
<evidence type="ECO:0000313" key="2">
    <source>
        <dbReference type="EMBL" id="EDP54327.1"/>
    </source>
</evidence>
<dbReference type="HOGENOM" id="CLU_1421127_0_0_1"/>
<accession>B0XW75</accession>
<proteinExistence type="predicted"/>
<feature type="compositionally biased region" description="Gly residues" evidence="1">
    <location>
        <begin position="77"/>
        <end position="89"/>
    </location>
</feature>
<keyword evidence="3" id="KW-1185">Reference proteome</keyword>
<feature type="compositionally biased region" description="Polar residues" evidence="1">
    <location>
        <begin position="1"/>
        <end position="29"/>
    </location>
</feature>
<evidence type="ECO:0000313" key="3">
    <source>
        <dbReference type="Proteomes" id="UP000001699"/>
    </source>
</evidence>
<feature type="region of interest" description="Disordered" evidence="1">
    <location>
        <begin position="1"/>
        <end position="89"/>
    </location>
</feature>